<reference evidence="2" key="1">
    <citation type="journal article" date="2013" name="Ind. Biotechnol.">
        <title>Comparative genomics analysis of Trichoderma reesei strains.</title>
        <authorList>
            <person name="Koike H."/>
            <person name="Aerts A."/>
            <person name="LaButti K."/>
            <person name="Grigoriev I.V."/>
            <person name="Baker S.E."/>
        </authorList>
    </citation>
    <scope>NUCLEOTIDE SEQUENCE [LARGE SCALE GENOMIC DNA]</scope>
    <source>
        <strain evidence="2">ATCC 56765 / BCRC 32924 / NRRL 11460 / Rut C-30</strain>
    </source>
</reference>
<dbReference type="AlphaFoldDB" id="A0A024S4Z8"/>
<proteinExistence type="predicted"/>
<organism evidence="1 2">
    <name type="scientific">Hypocrea jecorina (strain ATCC 56765 / BCRC 32924 / NRRL 11460 / Rut C-30)</name>
    <name type="common">Trichoderma reesei</name>
    <dbReference type="NCBI Taxonomy" id="1344414"/>
    <lineage>
        <taxon>Eukaryota</taxon>
        <taxon>Fungi</taxon>
        <taxon>Dikarya</taxon>
        <taxon>Ascomycota</taxon>
        <taxon>Pezizomycotina</taxon>
        <taxon>Sordariomycetes</taxon>
        <taxon>Hypocreomycetidae</taxon>
        <taxon>Hypocreales</taxon>
        <taxon>Hypocreaceae</taxon>
        <taxon>Trichoderma</taxon>
    </lineage>
</organism>
<gene>
    <name evidence="1" type="ORF">M419DRAFT_119828</name>
</gene>
<accession>A0A024S4Z8</accession>
<name>A0A024S4Z8_HYPJR</name>
<dbReference type="KEGG" id="trr:M419DRAFT_119828"/>
<dbReference type="EMBL" id="KI911153">
    <property type="protein sequence ID" value="ETS00168.1"/>
    <property type="molecule type" value="Genomic_DNA"/>
</dbReference>
<evidence type="ECO:0000313" key="1">
    <source>
        <dbReference type="EMBL" id="ETS00168.1"/>
    </source>
</evidence>
<dbReference type="HOGENOM" id="CLU_2672880_0_0_1"/>
<dbReference type="Proteomes" id="UP000024376">
    <property type="component" value="Unassembled WGS sequence"/>
</dbReference>
<protein>
    <submittedName>
        <fullName evidence="1">Uncharacterized protein</fullName>
    </submittedName>
</protein>
<sequence>MNGTRYNEHRDIFRARERGAKRRERVGISVDTSNTIDNYLFQFLVYGQTGCWGLLSIGYMGSWRSCFERARNSSL</sequence>
<evidence type="ECO:0000313" key="2">
    <source>
        <dbReference type="Proteomes" id="UP000024376"/>
    </source>
</evidence>